<proteinExistence type="predicted"/>
<gene>
    <name evidence="2" type="ORF">HU200_065311</name>
</gene>
<feature type="chain" id="PRO_5033023251" evidence="1">
    <location>
        <begin position="24"/>
        <end position="231"/>
    </location>
</feature>
<reference evidence="2" key="1">
    <citation type="submission" date="2020-07" db="EMBL/GenBank/DDBJ databases">
        <title>Genome sequence and genetic diversity analysis of an under-domesticated orphan crop, white fonio (Digitaria exilis).</title>
        <authorList>
            <person name="Bennetzen J.L."/>
            <person name="Chen S."/>
            <person name="Ma X."/>
            <person name="Wang X."/>
            <person name="Yssel A.E.J."/>
            <person name="Chaluvadi S.R."/>
            <person name="Johnson M."/>
            <person name="Gangashetty P."/>
            <person name="Hamidou F."/>
            <person name="Sanogo M.D."/>
            <person name="Zwaenepoel A."/>
            <person name="Wallace J."/>
            <person name="Van De Peer Y."/>
            <person name="Van Deynze A."/>
        </authorList>
    </citation>
    <scope>NUCLEOTIDE SEQUENCE</scope>
    <source>
        <tissue evidence="2">Leaves</tissue>
    </source>
</reference>
<keyword evidence="1" id="KW-0732">Signal</keyword>
<sequence length="231" mass="24070">MERRRSPTVPIFLALAFAVGSLAAVAQVHLPTGMRYMLVTMEADNGDTRTRLAFRMTAQVALPGFANKTNHWFAVTGSESLVPPGYSYGGDAPAADEGGLGTLLRVLVNNGTAIFTMEGRRSSVVFFLLALGIAAGSLAFLTQPHLPEAAAGKGSYMLVDMHAGRRGGDNARLAMRTTTGGAAVSMAGFANKKHRWFAVKGINNGYDGGRVGGVGQGLVTLLGALANNGSQ</sequence>
<name>A0A835A0B8_9POAL</name>
<evidence type="ECO:0000313" key="2">
    <source>
        <dbReference type="EMBL" id="KAF8647673.1"/>
    </source>
</evidence>
<organism evidence="2 3">
    <name type="scientific">Digitaria exilis</name>
    <dbReference type="NCBI Taxonomy" id="1010633"/>
    <lineage>
        <taxon>Eukaryota</taxon>
        <taxon>Viridiplantae</taxon>
        <taxon>Streptophyta</taxon>
        <taxon>Embryophyta</taxon>
        <taxon>Tracheophyta</taxon>
        <taxon>Spermatophyta</taxon>
        <taxon>Magnoliopsida</taxon>
        <taxon>Liliopsida</taxon>
        <taxon>Poales</taxon>
        <taxon>Poaceae</taxon>
        <taxon>PACMAD clade</taxon>
        <taxon>Panicoideae</taxon>
        <taxon>Panicodae</taxon>
        <taxon>Paniceae</taxon>
        <taxon>Anthephorinae</taxon>
        <taxon>Digitaria</taxon>
    </lineage>
</organism>
<dbReference type="EMBL" id="JACEFO010002840">
    <property type="protein sequence ID" value="KAF8647673.1"/>
    <property type="molecule type" value="Genomic_DNA"/>
</dbReference>
<accession>A0A835A0B8</accession>
<keyword evidence="3" id="KW-1185">Reference proteome</keyword>
<protein>
    <submittedName>
        <fullName evidence="2">Uncharacterized protein</fullName>
    </submittedName>
</protein>
<dbReference type="OrthoDB" id="680609at2759"/>
<dbReference type="AlphaFoldDB" id="A0A835A0B8"/>
<dbReference type="Proteomes" id="UP000636709">
    <property type="component" value="Unassembled WGS sequence"/>
</dbReference>
<comment type="caution">
    <text evidence="2">The sequence shown here is derived from an EMBL/GenBank/DDBJ whole genome shotgun (WGS) entry which is preliminary data.</text>
</comment>
<evidence type="ECO:0000313" key="3">
    <source>
        <dbReference type="Proteomes" id="UP000636709"/>
    </source>
</evidence>
<feature type="signal peptide" evidence="1">
    <location>
        <begin position="1"/>
        <end position="23"/>
    </location>
</feature>
<evidence type="ECO:0000256" key="1">
    <source>
        <dbReference type="SAM" id="SignalP"/>
    </source>
</evidence>